<organism evidence="5 6">
    <name type="scientific">Sphingomonas echinoides</name>
    <dbReference type="NCBI Taxonomy" id="59803"/>
    <lineage>
        <taxon>Bacteria</taxon>
        <taxon>Pseudomonadati</taxon>
        <taxon>Pseudomonadota</taxon>
        <taxon>Alphaproteobacteria</taxon>
        <taxon>Sphingomonadales</taxon>
        <taxon>Sphingomonadaceae</taxon>
        <taxon>Sphingomonas</taxon>
    </lineage>
</organism>
<dbReference type="RefSeq" id="WP_245535530.1">
    <property type="nucleotide sequence ID" value="NZ_JAWXXV010000001.1"/>
</dbReference>
<dbReference type="InterPro" id="IPR019734">
    <property type="entry name" value="TPR_rpt"/>
</dbReference>
<gene>
    <name evidence="5" type="ORF">SIL82_09215</name>
</gene>
<dbReference type="Pfam" id="PF12969">
    <property type="entry name" value="DUF3857"/>
    <property type="match status" value="1"/>
</dbReference>
<dbReference type="PANTHER" id="PTHR44858:SF1">
    <property type="entry name" value="UDP-N-ACETYLGLUCOSAMINE--PEPTIDE N-ACETYLGLUCOSAMINYLTRANSFERASE SPINDLY-RELATED"/>
    <property type="match status" value="1"/>
</dbReference>
<dbReference type="InterPro" id="IPR050498">
    <property type="entry name" value="Ycf3"/>
</dbReference>
<feature type="domain" description="DUF3857" evidence="4">
    <location>
        <begin position="65"/>
        <end position="218"/>
    </location>
</feature>
<dbReference type="Gene3D" id="3.10.620.30">
    <property type="match status" value="1"/>
</dbReference>
<proteinExistence type="predicted"/>
<dbReference type="EMBL" id="JAWXXV010000001">
    <property type="protein sequence ID" value="MDX5984441.1"/>
    <property type="molecule type" value="Genomic_DNA"/>
</dbReference>
<evidence type="ECO:0000313" key="5">
    <source>
        <dbReference type="EMBL" id="MDX5984441.1"/>
    </source>
</evidence>
<feature type="chain" id="PRO_5046236475" evidence="3">
    <location>
        <begin position="23"/>
        <end position="937"/>
    </location>
</feature>
<sequence length="937" mass="101024">MRRIHSVSLAVIAAGLPSIAFANETPLYQPAPGWIVTAPMPDLAKLDAGAPPNLIFDVQQRIENGRLWAYVDSATRIASPEMLAQATSLALPWVPDQGDLIIHELSIQRGAEHIDLLAKGEKFTVLRREQTLEQRELTGILTATMAVEGLQVGDVLRLRMSTTTTDAALAGRVQTVMPVFAAPTRLGYAKMRFSWPTATPPKWKLLAEGVTLTPVRNGAYSEVTIPLPAPKQPEMPADAPGRFRHPPLIELATFKDWADVSRVMAPLYATPESTNPNDPILAEAAAIMKADPTPIGRAERALELVQQKIRYLAVGMNGGNYVPQKPERTWAVRYGDCKAKTLLLLTLLRAMKIEAEPVSANIGLGDIVPDRLPSPMAFNHVLVRATIDGQTLWLDGTGSGARLIDIHDTPPLGYVLPMRAAGADLLKIETHANARPMVDLTVDVDESASVDLPSAVDAVAVVHGGYAAALTLAKTQMGEKEERDSVSGFFTTYLGEGQFSDTAMVPDPATGDVTLKAHGIVNSAWTTDDRRRKRALARALDNVTFAPDRSKVAWTTIPVATGDPFGMRYRLRLRLPDRGRGFAIEGEPDMKERVAGYEISRTTKLDGGVVTVDERIDTVGREVPVARIPIERDAVATAKARAPRLVAPVATARKWDIGASDPAGASQITAINAVLAKAIVATTADDSSAYATRGSFRANTGDRVGAVADWTKAIAIEPSIDLYLKRAASRYEMGDVKAALADAEAARALDPSSEAAIGRVTMLKAENGDLAGALALLDQRIALGGEMRRTFRTVKASLIGEYGDPTEAIAQFDALIADKPGSPSLMNARCWAKGTRSVMLDTAVKDCTRAIELSEDSTAALDSRAMVWFRLGRFDDALADLDAVLAAEPGQASSRFLRAIVLQQLHRDAEAASELKIARRITPSVDRHYARYGIKAR</sequence>
<dbReference type="InterPro" id="IPR024618">
    <property type="entry name" value="DUF3857"/>
</dbReference>
<evidence type="ECO:0000259" key="4">
    <source>
        <dbReference type="Pfam" id="PF12969"/>
    </source>
</evidence>
<keyword evidence="3" id="KW-0732">Signal</keyword>
<evidence type="ECO:0000313" key="6">
    <source>
        <dbReference type="Proteomes" id="UP001279660"/>
    </source>
</evidence>
<evidence type="ECO:0000256" key="2">
    <source>
        <dbReference type="ARBA" id="ARBA00022803"/>
    </source>
</evidence>
<dbReference type="Pfam" id="PF13432">
    <property type="entry name" value="TPR_16"/>
    <property type="match status" value="1"/>
</dbReference>
<keyword evidence="2" id="KW-0802">TPR repeat</keyword>
<dbReference type="SUPFAM" id="SSF48452">
    <property type="entry name" value="TPR-like"/>
    <property type="match status" value="1"/>
</dbReference>
<reference evidence="5 6" key="1">
    <citation type="submission" date="2023-11" db="EMBL/GenBank/DDBJ databases">
        <title>MicrobeMod: A computational toolkit for identifying prokaryotic methylation and restriction-modification with nanopore sequencing.</title>
        <authorList>
            <person name="Crits-Christoph A."/>
            <person name="Kang S.C."/>
            <person name="Lee H."/>
            <person name="Ostrov N."/>
        </authorList>
    </citation>
    <scope>NUCLEOTIDE SEQUENCE [LARGE SCALE GENOMIC DNA]</scope>
    <source>
        <strain evidence="5 6">ATCC 14820</strain>
    </source>
</reference>
<evidence type="ECO:0000256" key="3">
    <source>
        <dbReference type="SAM" id="SignalP"/>
    </source>
</evidence>
<dbReference type="Gene3D" id="1.25.40.10">
    <property type="entry name" value="Tetratricopeptide repeat domain"/>
    <property type="match status" value="2"/>
</dbReference>
<comment type="caution">
    <text evidence="5">The sequence shown here is derived from an EMBL/GenBank/DDBJ whole genome shotgun (WGS) entry which is preliminary data.</text>
</comment>
<keyword evidence="1" id="KW-0677">Repeat</keyword>
<dbReference type="InterPro" id="IPR011990">
    <property type="entry name" value="TPR-like_helical_dom_sf"/>
</dbReference>
<protein>
    <submittedName>
        <fullName evidence="5">DUF3857 domain-containing protein</fullName>
    </submittedName>
</protein>
<dbReference type="SMART" id="SM00028">
    <property type="entry name" value="TPR"/>
    <property type="match status" value="4"/>
</dbReference>
<accession>A0ABU4PJT3</accession>
<name>A0ABU4PJT3_9SPHN</name>
<dbReference type="SUPFAM" id="SSF54001">
    <property type="entry name" value="Cysteine proteinases"/>
    <property type="match status" value="1"/>
</dbReference>
<keyword evidence="6" id="KW-1185">Reference proteome</keyword>
<dbReference type="PANTHER" id="PTHR44858">
    <property type="entry name" value="TETRATRICOPEPTIDE REPEAT PROTEIN 6"/>
    <property type="match status" value="1"/>
</dbReference>
<dbReference type="Proteomes" id="UP001279660">
    <property type="component" value="Unassembled WGS sequence"/>
</dbReference>
<evidence type="ECO:0000256" key="1">
    <source>
        <dbReference type="ARBA" id="ARBA00022737"/>
    </source>
</evidence>
<dbReference type="InterPro" id="IPR038765">
    <property type="entry name" value="Papain-like_cys_pep_sf"/>
</dbReference>
<feature type="signal peptide" evidence="3">
    <location>
        <begin position="1"/>
        <end position="22"/>
    </location>
</feature>